<feature type="transmembrane region" description="Helical" evidence="11">
    <location>
        <begin position="214"/>
        <end position="236"/>
    </location>
</feature>
<dbReference type="OMA" id="VIFLCPI"/>
<comment type="similarity">
    <text evidence="2">Belongs to the peptidase U48 family.</text>
</comment>
<dbReference type="EnsemblPlants" id="Kaladp0014s0032.1.v1.1">
    <property type="protein sequence ID" value="Kaladp0014s0032.1.v1.1"/>
    <property type="gene ID" value="Kaladp0014s0032.v1.1"/>
</dbReference>
<evidence type="ECO:0000259" key="12">
    <source>
        <dbReference type="Pfam" id="PF02517"/>
    </source>
</evidence>
<feature type="transmembrane region" description="Helical" evidence="11">
    <location>
        <begin position="13"/>
        <end position="35"/>
    </location>
</feature>
<comment type="subcellular location">
    <subcellularLocation>
        <location evidence="1">Endoplasmic reticulum membrane</location>
        <topology evidence="1">Multi-pass membrane protein</topology>
    </subcellularLocation>
</comment>
<dbReference type="InterPro" id="IPR039731">
    <property type="entry name" value="Rce1"/>
</dbReference>
<keyword evidence="7 11" id="KW-1133">Transmembrane helix</keyword>
<accession>A0A7N0SYU6</accession>
<dbReference type="AlphaFoldDB" id="A0A7N0SYU6"/>
<dbReference type="GO" id="GO:0004222">
    <property type="term" value="F:metalloendopeptidase activity"/>
    <property type="evidence" value="ECO:0007669"/>
    <property type="project" value="InterPro"/>
</dbReference>
<keyword evidence="5" id="KW-0378">Hydrolase</keyword>
<reference evidence="13" key="1">
    <citation type="submission" date="2021-01" db="UniProtKB">
        <authorList>
            <consortium name="EnsemblPlants"/>
        </authorList>
    </citation>
    <scope>IDENTIFICATION</scope>
</reference>
<dbReference type="PANTHER" id="PTHR13046">
    <property type="entry name" value="PROTEASE U48 CAAX PRENYL PROTEASE RCE1"/>
    <property type="match status" value="1"/>
</dbReference>
<dbReference type="GO" id="GO:0005789">
    <property type="term" value="C:endoplasmic reticulum membrane"/>
    <property type="evidence" value="ECO:0007669"/>
    <property type="project" value="UniProtKB-SubCell"/>
</dbReference>
<dbReference type="GO" id="GO:0071586">
    <property type="term" value="P:CAAX-box protein processing"/>
    <property type="evidence" value="ECO:0007669"/>
    <property type="project" value="InterPro"/>
</dbReference>
<keyword evidence="3" id="KW-0645">Protease</keyword>
<dbReference type="PANTHER" id="PTHR13046:SF0">
    <property type="entry name" value="CAAX PRENYL PROTEASE 2"/>
    <property type="match status" value="1"/>
</dbReference>
<keyword evidence="4 11" id="KW-0812">Transmembrane</keyword>
<evidence type="ECO:0000256" key="4">
    <source>
        <dbReference type="ARBA" id="ARBA00022692"/>
    </source>
</evidence>
<evidence type="ECO:0000313" key="14">
    <source>
        <dbReference type="Proteomes" id="UP000594263"/>
    </source>
</evidence>
<dbReference type="InterPro" id="IPR003675">
    <property type="entry name" value="Rce1/LyrA-like_dom"/>
</dbReference>
<dbReference type="Proteomes" id="UP000594263">
    <property type="component" value="Unplaced"/>
</dbReference>
<evidence type="ECO:0000256" key="5">
    <source>
        <dbReference type="ARBA" id="ARBA00022801"/>
    </source>
</evidence>
<feature type="domain" description="CAAX prenyl protease 2/Lysostaphin resistance protein A-like" evidence="12">
    <location>
        <begin position="150"/>
        <end position="255"/>
    </location>
</feature>
<dbReference type="EC" id="3.4.26.1" evidence="10"/>
<sequence length="317" mass="35189">MGEEQGSLSKAEAVASCTALASLYVAILYAPTLLLRLPPPANFRIFMIRRFICASICSVISIAVTALILPTKSWNLSYLLRVYGVRFDHLWQAMVFPLFLTSLVYSGSILLKAFLLIDELKELNARGEGVIQHLNQQLCGWIYATVSNVIAWRNYVVAPLTEELVFRACIVPLLLCGGFSTYTTMFLGPIFFSLAHLNHLMEICSQGDWAISKALTIVGIQLCYTVLFGSFASFLFIRTGHLMSPIAAHILCNFMGLPLPYSGRNGLVTVAFLVGVVSFIYLAFPLTRPELYNDNPIDTCGCWHVYCSQFLPTSGFH</sequence>
<evidence type="ECO:0000256" key="6">
    <source>
        <dbReference type="ARBA" id="ARBA00022824"/>
    </source>
</evidence>
<evidence type="ECO:0000256" key="11">
    <source>
        <dbReference type="SAM" id="Phobius"/>
    </source>
</evidence>
<evidence type="ECO:0000313" key="13">
    <source>
        <dbReference type="EnsemblPlants" id="Kaladp0014s0032.1.v1.1"/>
    </source>
</evidence>
<evidence type="ECO:0000256" key="10">
    <source>
        <dbReference type="ARBA" id="ARBA00049729"/>
    </source>
</evidence>
<evidence type="ECO:0000256" key="8">
    <source>
        <dbReference type="ARBA" id="ARBA00023136"/>
    </source>
</evidence>
<evidence type="ECO:0000256" key="1">
    <source>
        <dbReference type="ARBA" id="ARBA00004477"/>
    </source>
</evidence>
<feature type="transmembrane region" description="Helical" evidence="11">
    <location>
        <begin position="266"/>
        <end position="284"/>
    </location>
</feature>
<feature type="transmembrane region" description="Helical" evidence="11">
    <location>
        <begin position="89"/>
        <end position="117"/>
    </location>
</feature>
<name>A0A7N0SYU6_KALFE</name>
<feature type="transmembrane region" description="Helical" evidence="11">
    <location>
        <begin position="164"/>
        <end position="194"/>
    </location>
</feature>
<organism evidence="13 14">
    <name type="scientific">Kalanchoe fedtschenkoi</name>
    <name type="common">Lavender scallops</name>
    <name type="synonym">South American air plant</name>
    <dbReference type="NCBI Taxonomy" id="63787"/>
    <lineage>
        <taxon>Eukaryota</taxon>
        <taxon>Viridiplantae</taxon>
        <taxon>Streptophyta</taxon>
        <taxon>Embryophyta</taxon>
        <taxon>Tracheophyta</taxon>
        <taxon>Spermatophyta</taxon>
        <taxon>Magnoliopsida</taxon>
        <taxon>eudicotyledons</taxon>
        <taxon>Gunneridae</taxon>
        <taxon>Pentapetalae</taxon>
        <taxon>Saxifragales</taxon>
        <taxon>Crassulaceae</taxon>
        <taxon>Kalanchoe</taxon>
    </lineage>
</organism>
<feature type="transmembrane region" description="Helical" evidence="11">
    <location>
        <begin position="47"/>
        <end position="69"/>
    </location>
</feature>
<evidence type="ECO:0000256" key="2">
    <source>
        <dbReference type="ARBA" id="ARBA00006897"/>
    </source>
</evidence>
<keyword evidence="8 11" id="KW-0472">Membrane</keyword>
<evidence type="ECO:0000256" key="7">
    <source>
        <dbReference type="ARBA" id="ARBA00022989"/>
    </source>
</evidence>
<keyword evidence="14" id="KW-1185">Reference proteome</keyword>
<dbReference type="Pfam" id="PF02517">
    <property type="entry name" value="Rce1-like"/>
    <property type="match status" value="1"/>
</dbReference>
<protein>
    <recommendedName>
        <fullName evidence="10">intramembrane prenyl-peptidase Rce1</fullName>
        <ecNumber evidence="10">3.4.26.1</ecNumber>
    </recommendedName>
</protein>
<keyword evidence="6" id="KW-0256">Endoplasmic reticulum</keyword>
<evidence type="ECO:0000256" key="9">
    <source>
        <dbReference type="ARBA" id="ARBA00047280"/>
    </source>
</evidence>
<proteinExistence type="inferred from homology"/>
<comment type="catalytic activity">
    <reaction evidence="9">
        <text>Hydrolyzes the peptide bond -P2-(S-farnesyl or geranylgeranyl)C-P1'-P2'-P3'-COOH where P1' and P2' are amino acids with aliphatic sidechains and P3' is any C-terminal residue.</text>
        <dbReference type="EC" id="3.4.26.1"/>
    </reaction>
</comment>
<evidence type="ECO:0000256" key="3">
    <source>
        <dbReference type="ARBA" id="ARBA00022670"/>
    </source>
</evidence>
<dbReference type="Gramene" id="Kaladp0014s0032.1.v1.1">
    <property type="protein sequence ID" value="Kaladp0014s0032.1.v1.1"/>
    <property type="gene ID" value="Kaladp0014s0032.v1.1"/>
</dbReference>